<evidence type="ECO:0000313" key="3">
    <source>
        <dbReference type="Proteomes" id="UP000053469"/>
    </source>
</evidence>
<dbReference type="AlphaFoldDB" id="A0A101GZG5"/>
<gene>
    <name evidence="2" type="ORF">XD87_0057</name>
</gene>
<name>A0A101GZG5_9BACT</name>
<dbReference type="InterPro" id="IPR005240">
    <property type="entry name" value="DUF389"/>
</dbReference>
<proteinExistence type="predicted"/>
<evidence type="ECO:0000313" key="2">
    <source>
        <dbReference type="EMBL" id="KUK67535.1"/>
    </source>
</evidence>
<keyword evidence="1" id="KW-0812">Transmembrane</keyword>
<dbReference type="PANTHER" id="PTHR20992:SF9">
    <property type="entry name" value="AT15442P-RELATED"/>
    <property type="match status" value="1"/>
</dbReference>
<feature type="transmembrane region" description="Helical" evidence="1">
    <location>
        <begin position="119"/>
        <end position="136"/>
    </location>
</feature>
<keyword evidence="1" id="KW-1133">Transmembrane helix</keyword>
<feature type="transmembrane region" description="Helical" evidence="1">
    <location>
        <begin position="21"/>
        <end position="37"/>
    </location>
</feature>
<evidence type="ECO:0000256" key="1">
    <source>
        <dbReference type="SAM" id="Phobius"/>
    </source>
</evidence>
<accession>A0A101GZG5</accession>
<keyword evidence="1" id="KW-0472">Membrane</keyword>
<dbReference type="PANTHER" id="PTHR20992">
    <property type="entry name" value="AT15442P-RELATED"/>
    <property type="match status" value="1"/>
</dbReference>
<feature type="transmembrane region" description="Helical" evidence="1">
    <location>
        <begin position="173"/>
        <end position="195"/>
    </location>
</feature>
<dbReference type="Pfam" id="PF04087">
    <property type="entry name" value="DUF389"/>
    <property type="match status" value="1"/>
</dbReference>
<dbReference type="Proteomes" id="UP000053469">
    <property type="component" value="Unassembled WGS sequence"/>
</dbReference>
<dbReference type="EMBL" id="LGGI01000004">
    <property type="protein sequence ID" value="KUK67535.1"/>
    <property type="molecule type" value="Genomic_DNA"/>
</dbReference>
<feature type="transmembrane region" description="Helical" evidence="1">
    <location>
        <begin position="143"/>
        <end position="167"/>
    </location>
</feature>
<feature type="transmembrane region" description="Helical" evidence="1">
    <location>
        <begin position="79"/>
        <end position="99"/>
    </location>
</feature>
<feature type="transmembrane region" description="Helical" evidence="1">
    <location>
        <begin position="43"/>
        <end position="67"/>
    </location>
</feature>
<comment type="caution">
    <text evidence="2">The sequence shown here is derived from an EMBL/GenBank/DDBJ whole genome shotgun (WGS) entry which is preliminary data.</text>
</comment>
<sequence length="204" mass="22756">MAGKLDGLKDRASKELRTDQDLILLTIFSTLIAAFGVKMANEYVIIGSMLISPLFNPVLSILVPVFARDKKSFWMSLKSLMIVLFLSFSVAILFWLIVYMVGAYEIVSTGIFRISMDNFVVAVILGMVGMLLWIWPKVYNTGAGVAIAISLVPPIAYATMYLIYGLYDLSLNYFLAFLVNLVGTLIGGSIVLFFYKRGNYKTRL</sequence>
<protein>
    <submittedName>
        <fullName evidence="2">Uncharacterized protein</fullName>
    </submittedName>
</protein>
<reference evidence="3" key="1">
    <citation type="journal article" date="2015" name="MBio">
        <title>Genome-Resolved Metagenomic Analysis Reveals Roles for Candidate Phyla and Other Microbial Community Members in Biogeochemical Transformations in Oil Reservoirs.</title>
        <authorList>
            <person name="Hu P."/>
            <person name="Tom L."/>
            <person name="Singh A."/>
            <person name="Thomas B.C."/>
            <person name="Baker B.J."/>
            <person name="Piceno Y.M."/>
            <person name="Andersen G.L."/>
            <person name="Banfield J.F."/>
        </authorList>
    </citation>
    <scope>NUCLEOTIDE SEQUENCE [LARGE SCALE GENOMIC DNA]</scope>
</reference>
<organism evidence="2 3">
    <name type="scientific">candidate division WS6 bacterium 36_33</name>
    <dbReference type="NCBI Taxonomy" id="1641388"/>
    <lineage>
        <taxon>Bacteria</taxon>
        <taxon>Candidatus Dojkabacteria</taxon>
    </lineage>
</organism>